<evidence type="ECO:0000313" key="2">
    <source>
        <dbReference type="EMBL" id="RPF49762.1"/>
    </source>
</evidence>
<protein>
    <submittedName>
        <fullName evidence="2">Radical SAM-linked protein</fullName>
    </submittedName>
</protein>
<dbReference type="AlphaFoldDB" id="A0A3N5BQ86"/>
<evidence type="ECO:0000313" key="3">
    <source>
        <dbReference type="Proteomes" id="UP000282654"/>
    </source>
</evidence>
<gene>
    <name evidence="2" type="ORF">EDD75_0584</name>
</gene>
<sequence length="229" mass="25184">MFRYRITFRKEGPARWIGHLDLVRLFEQACRRAGLPLAYSEGFNPRSRLVFAAPLPVGVAGLRELVDAYLRVPVAPELVQARLGPVLPEGLTLVRVKRVPREEANLMAAVRRAAYRAEGRPAAGLCEAALTEAVQRVLQAGEIKSVRQGKKGPKERDIRPGIFALDASLEEGKIVVTMLVQAGQEGNVRPEEVTATLWRLGLLPGAPEDFDYYRTGLYTVAGDRTVSLG</sequence>
<dbReference type="Proteomes" id="UP000282654">
    <property type="component" value="Unassembled WGS sequence"/>
</dbReference>
<feature type="domain" description="DUF2344" evidence="1">
    <location>
        <begin position="3"/>
        <end position="190"/>
    </location>
</feature>
<dbReference type="Pfam" id="PF10105">
    <property type="entry name" value="DUF2344"/>
    <property type="match status" value="1"/>
</dbReference>
<name>A0A3N5BQ86_9THEO</name>
<dbReference type="EMBL" id="RKRE01000001">
    <property type="protein sequence ID" value="RPF49762.1"/>
    <property type="molecule type" value="Genomic_DNA"/>
</dbReference>
<organism evidence="2 3">
    <name type="scientific">Thermodesulfitimonas autotrophica</name>
    <dbReference type="NCBI Taxonomy" id="1894989"/>
    <lineage>
        <taxon>Bacteria</taxon>
        <taxon>Bacillati</taxon>
        <taxon>Bacillota</taxon>
        <taxon>Clostridia</taxon>
        <taxon>Thermoanaerobacterales</taxon>
        <taxon>Thermoanaerobacteraceae</taxon>
        <taxon>Thermodesulfitimonas</taxon>
    </lineage>
</organism>
<accession>A0A3N5BQ86</accession>
<proteinExistence type="predicted"/>
<dbReference type="RefSeq" id="WP_170157678.1">
    <property type="nucleotide sequence ID" value="NZ_RKRE01000001.1"/>
</dbReference>
<dbReference type="NCBIfam" id="TIGR03936">
    <property type="entry name" value="sam_1_link_chp"/>
    <property type="match status" value="1"/>
</dbReference>
<comment type="caution">
    <text evidence="2">The sequence shown here is derived from an EMBL/GenBank/DDBJ whole genome shotgun (WGS) entry which is preliminary data.</text>
</comment>
<dbReference type="InterPro" id="IPR018768">
    <property type="entry name" value="DUF2344"/>
</dbReference>
<evidence type="ECO:0000259" key="1">
    <source>
        <dbReference type="Pfam" id="PF10105"/>
    </source>
</evidence>
<keyword evidence="3" id="KW-1185">Reference proteome</keyword>
<reference evidence="2 3" key="1">
    <citation type="submission" date="2018-11" db="EMBL/GenBank/DDBJ databases">
        <title>Genomic Encyclopedia of Type Strains, Phase IV (KMG-IV): sequencing the most valuable type-strain genomes for metagenomic binning, comparative biology and taxonomic classification.</title>
        <authorList>
            <person name="Goeker M."/>
        </authorList>
    </citation>
    <scope>NUCLEOTIDE SEQUENCE [LARGE SCALE GENOMIC DNA]</scope>
    <source>
        <strain evidence="2 3">DSM 102936</strain>
    </source>
</reference>